<dbReference type="EMBL" id="KU862660">
    <property type="protein sequence ID" value="ANA49140.1"/>
    <property type="molecule type" value="Genomic_DNA"/>
</dbReference>
<reference evidence="1 2" key="1">
    <citation type="submission" date="2016-03" db="EMBL/GenBank/DDBJ databases">
        <title>Characterization of pf16 and phiPMW: Two novel phages infecting Pseudomonas putida PpG1.</title>
        <authorList>
            <person name="Magill D.J."/>
            <person name="Krylov V.N."/>
            <person name="Allen C.C.R."/>
            <person name="McGrath J.W."/>
            <person name="Quinn J.P."/>
            <person name="Kulakov L.A."/>
        </authorList>
    </citation>
    <scope>NUCLEOTIDE SEQUENCE [LARGE SCALE GENOMIC DNA]</scope>
</reference>
<gene>
    <name evidence="1" type="ORF">PMW_15</name>
</gene>
<dbReference type="Proteomes" id="UP000223738">
    <property type="component" value="Segment"/>
</dbReference>
<sequence length="70" mass="7931">MSYSIYMNDGREIHDYIETKIAEGIAEVIGNLSLNVEHESASDYGSGYVRVELYMGEDMITSSRASIYER</sequence>
<name>A0A1S5R153_9CAUD</name>
<evidence type="ECO:0000313" key="1">
    <source>
        <dbReference type="EMBL" id="ANA49140.1"/>
    </source>
</evidence>
<protein>
    <submittedName>
        <fullName evidence="1">Uncharacterized protein</fullName>
    </submittedName>
</protein>
<organism evidence="1 2">
    <name type="scientific">Pseudomonas phage phiPMW</name>
    <dbReference type="NCBI Taxonomy" id="1815582"/>
    <lineage>
        <taxon>Viruses</taxon>
        <taxon>Duplodnaviria</taxon>
        <taxon>Heunggongvirae</taxon>
        <taxon>Uroviricota</taxon>
        <taxon>Caudoviricetes</taxon>
        <taxon>Plaisancevirus</taxon>
        <taxon>Plaisancevirus PMW</taxon>
    </lineage>
</organism>
<evidence type="ECO:0000313" key="2">
    <source>
        <dbReference type="Proteomes" id="UP000223738"/>
    </source>
</evidence>
<proteinExistence type="predicted"/>
<keyword evidence="2" id="KW-1185">Reference proteome</keyword>
<accession>A0A1S5R153</accession>